<sequence length="137" mass="15066">MGVVTRVESGGEASAWNGDCGAGGVGQLGGRLHAARESEGSDGDDFMGREGDMSSRRRLQGEERVRSREEDGLKKDRMEKEEIAKEQREGMEWMEWRAEYVVVVVVVEVACGGGMMGNSLLGRERESERQPTDQLAT</sequence>
<comment type="caution">
    <text evidence="2">The sequence shown here is derived from an EMBL/GenBank/DDBJ whole genome shotgun (WGS) entry which is preliminary data.</text>
</comment>
<accession>A0AAE1Q1Z3</accession>
<feature type="compositionally biased region" description="Gly residues" evidence="1">
    <location>
        <begin position="20"/>
        <end position="29"/>
    </location>
</feature>
<protein>
    <submittedName>
        <fullName evidence="2">Uncharacterized protein</fullName>
    </submittedName>
</protein>
<gene>
    <name evidence="2" type="ORF">Pmani_011893</name>
</gene>
<name>A0AAE1Q1Z3_9EUCA</name>
<feature type="region of interest" description="Disordered" evidence="1">
    <location>
        <begin position="116"/>
        <end position="137"/>
    </location>
</feature>
<feature type="compositionally biased region" description="Basic and acidic residues" evidence="1">
    <location>
        <begin position="122"/>
        <end position="131"/>
    </location>
</feature>
<keyword evidence="3" id="KW-1185">Reference proteome</keyword>
<proteinExistence type="predicted"/>
<feature type="compositionally biased region" description="Basic and acidic residues" evidence="1">
    <location>
        <begin position="46"/>
        <end position="88"/>
    </location>
</feature>
<evidence type="ECO:0000313" key="3">
    <source>
        <dbReference type="Proteomes" id="UP001292094"/>
    </source>
</evidence>
<feature type="region of interest" description="Disordered" evidence="1">
    <location>
        <begin position="1"/>
        <end position="88"/>
    </location>
</feature>
<organism evidence="2 3">
    <name type="scientific">Petrolisthes manimaculis</name>
    <dbReference type="NCBI Taxonomy" id="1843537"/>
    <lineage>
        <taxon>Eukaryota</taxon>
        <taxon>Metazoa</taxon>
        <taxon>Ecdysozoa</taxon>
        <taxon>Arthropoda</taxon>
        <taxon>Crustacea</taxon>
        <taxon>Multicrustacea</taxon>
        <taxon>Malacostraca</taxon>
        <taxon>Eumalacostraca</taxon>
        <taxon>Eucarida</taxon>
        <taxon>Decapoda</taxon>
        <taxon>Pleocyemata</taxon>
        <taxon>Anomura</taxon>
        <taxon>Galatheoidea</taxon>
        <taxon>Porcellanidae</taxon>
        <taxon>Petrolisthes</taxon>
    </lineage>
</organism>
<dbReference type="Proteomes" id="UP001292094">
    <property type="component" value="Unassembled WGS sequence"/>
</dbReference>
<dbReference type="AlphaFoldDB" id="A0AAE1Q1Z3"/>
<evidence type="ECO:0000313" key="2">
    <source>
        <dbReference type="EMBL" id="KAK4316992.1"/>
    </source>
</evidence>
<reference evidence="2" key="1">
    <citation type="submission" date="2023-11" db="EMBL/GenBank/DDBJ databases">
        <title>Genome assemblies of two species of porcelain crab, Petrolisthes cinctipes and Petrolisthes manimaculis (Anomura: Porcellanidae).</title>
        <authorList>
            <person name="Angst P."/>
        </authorList>
    </citation>
    <scope>NUCLEOTIDE SEQUENCE</scope>
    <source>
        <strain evidence="2">PB745_02</strain>
        <tissue evidence="2">Gill</tissue>
    </source>
</reference>
<evidence type="ECO:0000256" key="1">
    <source>
        <dbReference type="SAM" id="MobiDB-lite"/>
    </source>
</evidence>
<dbReference type="EMBL" id="JAWZYT010000961">
    <property type="protein sequence ID" value="KAK4316992.1"/>
    <property type="molecule type" value="Genomic_DNA"/>
</dbReference>